<dbReference type="Proteomes" id="UP000289411">
    <property type="component" value="Unassembled WGS sequence"/>
</dbReference>
<reference evidence="1 2" key="1">
    <citation type="submission" date="2018-09" db="EMBL/GenBank/DDBJ databases">
        <authorList>
            <person name="Grouzdev D.S."/>
            <person name="Krutkina M.S."/>
        </authorList>
    </citation>
    <scope>NUCLEOTIDE SEQUENCE [LARGE SCALE GENOMIC DNA]</scope>
    <source>
        <strain evidence="1 2">RmlP001</strain>
    </source>
</reference>
<sequence>MASVLQMTPPQMAKLLDAALSMPDPLSYLDGTVSLFKVFGRNADANAAAWIGCLYAEGEIEVLMSLRWEWRRGRHKSPAEAANAVIALHP</sequence>
<keyword evidence="2" id="KW-1185">Reference proteome</keyword>
<dbReference type="OrthoDB" id="112232at2"/>
<organism evidence="1 2">
    <name type="scientific">Lichenibacterium ramalinae</name>
    <dbReference type="NCBI Taxonomy" id="2316527"/>
    <lineage>
        <taxon>Bacteria</taxon>
        <taxon>Pseudomonadati</taxon>
        <taxon>Pseudomonadota</taxon>
        <taxon>Alphaproteobacteria</taxon>
        <taxon>Hyphomicrobiales</taxon>
        <taxon>Lichenihabitantaceae</taxon>
        <taxon>Lichenibacterium</taxon>
    </lineage>
</organism>
<dbReference type="EMBL" id="QYBC01000040">
    <property type="protein sequence ID" value="RYB01448.1"/>
    <property type="molecule type" value="Genomic_DNA"/>
</dbReference>
<dbReference type="AlphaFoldDB" id="A0A4Q2R9D7"/>
<dbReference type="RefSeq" id="WP_129222174.1">
    <property type="nucleotide sequence ID" value="NZ_QYBC01000040.1"/>
</dbReference>
<name>A0A4Q2R9D7_9HYPH</name>
<evidence type="ECO:0000313" key="2">
    <source>
        <dbReference type="Proteomes" id="UP000289411"/>
    </source>
</evidence>
<accession>A0A4Q2R9D7</accession>
<gene>
    <name evidence="1" type="ORF">D3272_26110</name>
</gene>
<evidence type="ECO:0000313" key="1">
    <source>
        <dbReference type="EMBL" id="RYB01448.1"/>
    </source>
</evidence>
<comment type="caution">
    <text evidence="1">The sequence shown here is derived from an EMBL/GenBank/DDBJ whole genome shotgun (WGS) entry which is preliminary data.</text>
</comment>
<proteinExistence type="predicted"/>
<protein>
    <submittedName>
        <fullName evidence="1">Uncharacterized protein</fullName>
    </submittedName>
</protein>
<reference evidence="1 2" key="2">
    <citation type="submission" date="2019-02" db="EMBL/GenBank/DDBJ databases">
        <title>'Lichenibacterium ramalinii' gen. nov. sp. nov., 'Lichenibacterium minor' gen. nov. sp. nov.</title>
        <authorList>
            <person name="Pankratov T."/>
        </authorList>
    </citation>
    <scope>NUCLEOTIDE SEQUENCE [LARGE SCALE GENOMIC DNA]</scope>
    <source>
        <strain evidence="1 2">RmlP001</strain>
    </source>
</reference>